<dbReference type="PATRIC" id="fig|889378.3.peg.1898"/>
<dbReference type="InterPro" id="IPR011055">
    <property type="entry name" value="Dup_hybrid_motif"/>
</dbReference>
<feature type="domain" description="M23ase beta-sheet core" evidence="1">
    <location>
        <begin position="189"/>
        <end position="283"/>
    </location>
</feature>
<dbReference type="STRING" id="889378.Spiaf_1912"/>
<organism evidence="2 3">
    <name type="scientific">Spirochaeta africana (strain ATCC 700263 / DSM 8902 / Z-7692)</name>
    <dbReference type="NCBI Taxonomy" id="889378"/>
    <lineage>
        <taxon>Bacteria</taxon>
        <taxon>Pseudomonadati</taxon>
        <taxon>Spirochaetota</taxon>
        <taxon>Spirochaetia</taxon>
        <taxon>Spirochaetales</taxon>
        <taxon>Spirochaetaceae</taxon>
        <taxon>Spirochaeta</taxon>
    </lineage>
</organism>
<reference evidence="3" key="1">
    <citation type="journal article" date="2013" name="Stand. Genomic Sci.">
        <title>Complete genome sequence of the halophilic bacterium Spirochaeta africana type strain (Z-7692(T)) from the alkaline Lake Magadi in the East African Rift.</title>
        <authorList>
            <person name="Liolos K."/>
            <person name="Abt B."/>
            <person name="Scheuner C."/>
            <person name="Teshima H."/>
            <person name="Held B."/>
            <person name="Lapidus A."/>
            <person name="Nolan M."/>
            <person name="Lucas S."/>
            <person name="Deshpande S."/>
            <person name="Cheng J.F."/>
            <person name="Tapia R."/>
            <person name="Goodwin L.A."/>
            <person name="Pitluck S."/>
            <person name="Pagani I."/>
            <person name="Ivanova N."/>
            <person name="Mavromatis K."/>
            <person name="Mikhailova N."/>
            <person name="Huntemann M."/>
            <person name="Pati A."/>
            <person name="Chen A."/>
            <person name="Palaniappan K."/>
            <person name="Land M."/>
            <person name="Rohde M."/>
            <person name="Tindall B.J."/>
            <person name="Detter J.C."/>
            <person name="Goker M."/>
            <person name="Bristow J."/>
            <person name="Eisen J.A."/>
            <person name="Markowitz V."/>
            <person name="Hugenholtz P."/>
            <person name="Woyke T."/>
            <person name="Klenk H.P."/>
            <person name="Kyrpides N.C."/>
        </authorList>
    </citation>
    <scope>NUCLEOTIDE SEQUENCE</scope>
    <source>
        <strain evidence="3">ATCC 700263 / DSM 8902 / Z-7692</strain>
    </source>
</reference>
<dbReference type="eggNOG" id="COG0739">
    <property type="taxonomic scope" value="Bacteria"/>
</dbReference>
<dbReference type="InterPro" id="IPR050570">
    <property type="entry name" value="Cell_wall_metabolism_enzyme"/>
</dbReference>
<dbReference type="KEGG" id="sfc:Spiaf_1912"/>
<sequence>MPDGPVNVSDMQRCLALTVLILLIGIPASPLNELPVLQSLQETDPLFRQIRSDIEQSYRVGTPSPPLLLFRYYPAEHENIFSIASRLLLPYSTLATLNGITSATASLSGTSLLIPNQPGIFSADPQRDAREDPTELAALDRPWFYPGQDFTPAERRRFFEQRFSFPVASPRVTSGYGMRSSPITGRPLMHNGVDFGGRPNSEVLAAADGEIIEVAWTPVLGFYVKIQHDENLSSVYGHLSQIEVSYGQQVRRSERIGRMGTTGLTTGPHVHFEIHHHGVPVDPFRYLPGINSP</sequence>
<evidence type="ECO:0000259" key="1">
    <source>
        <dbReference type="Pfam" id="PF01551"/>
    </source>
</evidence>
<dbReference type="Pfam" id="PF01551">
    <property type="entry name" value="Peptidase_M23"/>
    <property type="match status" value="1"/>
</dbReference>
<keyword evidence="3" id="KW-1185">Reference proteome</keyword>
<protein>
    <submittedName>
        <fullName evidence="2">Metalloendopeptidase-like membrane protein</fullName>
    </submittedName>
</protein>
<accession>H9UKC1</accession>
<evidence type="ECO:0000313" key="3">
    <source>
        <dbReference type="Proteomes" id="UP000007383"/>
    </source>
</evidence>
<dbReference type="HOGENOM" id="CLU_029425_7_2_12"/>
<dbReference type="Proteomes" id="UP000007383">
    <property type="component" value="Chromosome"/>
</dbReference>
<dbReference type="PANTHER" id="PTHR21666:SF270">
    <property type="entry name" value="MUREIN HYDROLASE ACTIVATOR ENVC"/>
    <property type="match status" value="1"/>
</dbReference>
<dbReference type="AlphaFoldDB" id="H9UKC1"/>
<dbReference type="Gene3D" id="2.70.70.10">
    <property type="entry name" value="Glucose Permease (Domain IIA)"/>
    <property type="match status" value="1"/>
</dbReference>
<evidence type="ECO:0000313" key="2">
    <source>
        <dbReference type="EMBL" id="AFG37964.1"/>
    </source>
</evidence>
<dbReference type="GO" id="GO:0004222">
    <property type="term" value="F:metalloendopeptidase activity"/>
    <property type="evidence" value="ECO:0007669"/>
    <property type="project" value="TreeGrafter"/>
</dbReference>
<gene>
    <name evidence="2" type="ordered locus">Spiaf_1912</name>
</gene>
<dbReference type="EMBL" id="CP003282">
    <property type="protein sequence ID" value="AFG37964.1"/>
    <property type="molecule type" value="Genomic_DNA"/>
</dbReference>
<dbReference type="InterPro" id="IPR016047">
    <property type="entry name" value="M23ase_b-sheet_dom"/>
</dbReference>
<dbReference type="PANTHER" id="PTHR21666">
    <property type="entry name" value="PEPTIDASE-RELATED"/>
    <property type="match status" value="1"/>
</dbReference>
<dbReference type="OrthoDB" id="305469at2"/>
<proteinExistence type="predicted"/>
<name>H9UKC1_SPIAZ</name>
<dbReference type="CDD" id="cd12797">
    <property type="entry name" value="M23_peptidase"/>
    <property type="match status" value="1"/>
</dbReference>
<dbReference type="SUPFAM" id="SSF51261">
    <property type="entry name" value="Duplicated hybrid motif"/>
    <property type="match status" value="1"/>
</dbReference>